<dbReference type="Gene3D" id="3.90.550.10">
    <property type="entry name" value="Spore Coat Polysaccharide Biosynthesis Protein SpsA, Chain A"/>
    <property type="match status" value="1"/>
</dbReference>
<dbReference type="InterPro" id="IPR025877">
    <property type="entry name" value="MobA-like_NTP_Trfase"/>
</dbReference>
<dbReference type="Proteomes" id="UP001151071">
    <property type="component" value="Unassembled WGS sequence"/>
</dbReference>
<protein>
    <submittedName>
        <fullName evidence="2">Nucleotidyltransferase family protein</fullName>
    </submittedName>
</protein>
<comment type="caution">
    <text evidence="2">The sequence shown here is derived from an EMBL/GenBank/DDBJ whole genome shotgun (WGS) entry which is preliminary data.</text>
</comment>
<keyword evidence="3" id="KW-1185">Reference proteome</keyword>
<reference evidence="2" key="1">
    <citation type="submission" date="2022-12" db="EMBL/GenBank/DDBJ databases">
        <title>Draft genome sequence of the thermophilic strain Brevibacillus thermoruber HT42, isolated from Los Humeros, Puebla, Mexico, with biotechnological potential.</title>
        <authorList>
            <person name="Lara Sanchez J."/>
            <person name="Solis Palacios R."/>
            <person name="Bustos Baena A.S."/>
            <person name="Ruz Baez A.E."/>
            <person name="Espinosa Luna G."/>
            <person name="Oliart Ros R.M."/>
        </authorList>
    </citation>
    <scope>NUCLEOTIDE SEQUENCE</scope>
    <source>
        <strain evidence="2">HT42</strain>
    </source>
</reference>
<dbReference type="Pfam" id="PF12804">
    <property type="entry name" value="NTP_transf_3"/>
    <property type="match status" value="1"/>
</dbReference>
<evidence type="ECO:0000259" key="1">
    <source>
        <dbReference type="Pfam" id="PF12804"/>
    </source>
</evidence>
<evidence type="ECO:0000313" key="2">
    <source>
        <dbReference type="EMBL" id="MDA5110644.1"/>
    </source>
</evidence>
<dbReference type="AlphaFoldDB" id="A0A9X3Z5E5"/>
<dbReference type="PANTHER" id="PTHR43777:SF1">
    <property type="entry name" value="MOLYBDENUM COFACTOR CYTIDYLYLTRANSFERASE"/>
    <property type="match status" value="1"/>
</dbReference>
<organism evidence="2 3">
    <name type="scientific">Brevibacillus thermoruber</name>
    <dbReference type="NCBI Taxonomy" id="33942"/>
    <lineage>
        <taxon>Bacteria</taxon>
        <taxon>Bacillati</taxon>
        <taxon>Bacillota</taxon>
        <taxon>Bacilli</taxon>
        <taxon>Bacillales</taxon>
        <taxon>Paenibacillaceae</taxon>
        <taxon>Brevibacillus</taxon>
    </lineage>
</organism>
<dbReference type="CDD" id="cd04182">
    <property type="entry name" value="GT_2_like_f"/>
    <property type="match status" value="1"/>
</dbReference>
<dbReference type="EMBL" id="JAPYYP010000037">
    <property type="protein sequence ID" value="MDA5110644.1"/>
    <property type="molecule type" value="Genomic_DNA"/>
</dbReference>
<dbReference type="RefSeq" id="WP_044899171.1">
    <property type="nucleotide sequence ID" value="NZ_JAPYYP010000037.1"/>
</dbReference>
<name>A0A9X3Z5E5_9BACL</name>
<dbReference type="GO" id="GO:0016779">
    <property type="term" value="F:nucleotidyltransferase activity"/>
    <property type="evidence" value="ECO:0007669"/>
    <property type="project" value="UniProtKB-ARBA"/>
</dbReference>
<dbReference type="InterPro" id="IPR029044">
    <property type="entry name" value="Nucleotide-diphossugar_trans"/>
</dbReference>
<sequence length="202" mass="22501">MRRIGAVILAAGMSRRMGVPKLFLEVHGKPLFRHSVECAIQSQLDPILIVGGEHVHLLHEHTRDLSVEIIKNSEYAKGMATSLQRGVEALTGRVDALLVFLADQPFVPPMLVRKLLQTYADWRSHGIQIVRPQYSGIPGHPVLFDAELFSEFSDLKGDEGGRLIISRHAAKLKLIPAEQSLWGADIDTPDDLKKWETSFPPT</sequence>
<evidence type="ECO:0000313" key="3">
    <source>
        <dbReference type="Proteomes" id="UP001151071"/>
    </source>
</evidence>
<dbReference type="PANTHER" id="PTHR43777">
    <property type="entry name" value="MOLYBDENUM COFACTOR CYTIDYLYLTRANSFERASE"/>
    <property type="match status" value="1"/>
</dbReference>
<dbReference type="SUPFAM" id="SSF53448">
    <property type="entry name" value="Nucleotide-diphospho-sugar transferases"/>
    <property type="match status" value="1"/>
</dbReference>
<accession>A0A9X3Z5E5</accession>
<proteinExistence type="predicted"/>
<feature type="domain" description="MobA-like NTP transferase" evidence="1">
    <location>
        <begin position="6"/>
        <end position="168"/>
    </location>
</feature>
<gene>
    <name evidence="2" type="ORF">O3V59_20090</name>
</gene>